<feature type="region of interest" description="Disordered" evidence="1">
    <location>
        <begin position="42"/>
        <end position="77"/>
    </location>
</feature>
<evidence type="ECO:0000313" key="2">
    <source>
        <dbReference type="EMBL" id="GJE91764.1"/>
    </source>
</evidence>
<proteinExistence type="predicted"/>
<name>A0A9P3LEM5_9APHY</name>
<gene>
    <name evidence="2" type="ORF">PsYK624_079150</name>
</gene>
<organism evidence="2 3">
    <name type="scientific">Phanerochaete sordida</name>
    <dbReference type="NCBI Taxonomy" id="48140"/>
    <lineage>
        <taxon>Eukaryota</taxon>
        <taxon>Fungi</taxon>
        <taxon>Dikarya</taxon>
        <taxon>Basidiomycota</taxon>
        <taxon>Agaricomycotina</taxon>
        <taxon>Agaricomycetes</taxon>
        <taxon>Polyporales</taxon>
        <taxon>Phanerochaetaceae</taxon>
        <taxon>Phanerochaete</taxon>
    </lineage>
</organism>
<accession>A0A9P3LEM5</accession>
<sequence length="97" mass="10845">MPAVEAHTPLAASSLTSVLTDPRRAIAFIARFAERVPSELVLIPGTDQGNNDRAAPSPPRSEDETRRACRTTRRSLELEPSKRQPLYKLYEWGMLRG</sequence>
<comment type="caution">
    <text evidence="2">The sequence shown here is derived from an EMBL/GenBank/DDBJ whole genome shotgun (WGS) entry which is preliminary data.</text>
</comment>
<dbReference type="Proteomes" id="UP000703269">
    <property type="component" value="Unassembled WGS sequence"/>
</dbReference>
<protein>
    <submittedName>
        <fullName evidence="2">Uncharacterized protein</fullName>
    </submittedName>
</protein>
<reference evidence="2 3" key="1">
    <citation type="submission" date="2021-08" db="EMBL/GenBank/DDBJ databases">
        <title>Draft Genome Sequence of Phanerochaete sordida strain YK-624.</title>
        <authorList>
            <person name="Mori T."/>
            <person name="Dohra H."/>
            <person name="Suzuki T."/>
            <person name="Kawagishi H."/>
            <person name="Hirai H."/>
        </authorList>
    </citation>
    <scope>NUCLEOTIDE SEQUENCE [LARGE SCALE GENOMIC DNA]</scope>
    <source>
        <strain evidence="2 3">YK-624</strain>
    </source>
</reference>
<evidence type="ECO:0000256" key="1">
    <source>
        <dbReference type="SAM" id="MobiDB-lite"/>
    </source>
</evidence>
<keyword evidence="3" id="KW-1185">Reference proteome</keyword>
<dbReference type="AlphaFoldDB" id="A0A9P3LEM5"/>
<dbReference type="EMBL" id="BPQB01000023">
    <property type="protein sequence ID" value="GJE91764.1"/>
    <property type="molecule type" value="Genomic_DNA"/>
</dbReference>
<evidence type="ECO:0000313" key="3">
    <source>
        <dbReference type="Proteomes" id="UP000703269"/>
    </source>
</evidence>